<dbReference type="PROSITE" id="PS51505">
    <property type="entry name" value="SCA7"/>
    <property type="match status" value="1"/>
</dbReference>
<evidence type="ECO:0000256" key="1">
    <source>
        <dbReference type="SAM" id="MobiDB-lite"/>
    </source>
</evidence>
<dbReference type="GO" id="GO:0000124">
    <property type="term" value="C:SAGA complex"/>
    <property type="evidence" value="ECO:0007669"/>
    <property type="project" value="InterPro"/>
</dbReference>
<evidence type="ECO:0000313" key="3">
    <source>
        <dbReference type="EMBL" id="CDK28510.1"/>
    </source>
</evidence>
<dbReference type="OrthoDB" id="21678at2759"/>
<dbReference type="GeneID" id="34521888"/>
<dbReference type="EMBL" id="HG793129">
    <property type="protein sequence ID" value="CDK28510.1"/>
    <property type="molecule type" value="Genomic_DNA"/>
</dbReference>
<feature type="compositionally biased region" description="Low complexity" evidence="1">
    <location>
        <begin position="328"/>
        <end position="375"/>
    </location>
</feature>
<dbReference type="GO" id="GO:1904802">
    <property type="term" value="P:RITS complex assembly"/>
    <property type="evidence" value="ECO:0007669"/>
    <property type="project" value="TreeGrafter"/>
</dbReference>
<feature type="compositionally biased region" description="Polar residues" evidence="1">
    <location>
        <begin position="376"/>
        <end position="391"/>
    </location>
</feature>
<dbReference type="STRING" id="1382522.W6MX97"/>
<dbReference type="RefSeq" id="XP_022460500.1">
    <property type="nucleotide sequence ID" value="XM_022601233.1"/>
</dbReference>
<dbReference type="HOGENOM" id="CLU_048141_0_0_1"/>
<gene>
    <name evidence="3" type="ORF">KUCA_T00004493001</name>
</gene>
<dbReference type="InterPro" id="IPR013243">
    <property type="entry name" value="SCA7_dom"/>
</dbReference>
<feature type="compositionally biased region" description="Polar residues" evidence="1">
    <location>
        <begin position="400"/>
        <end position="412"/>
    </location>
</feature>
<keyword evidence="4" id="KW-1185">Reference proteome</keyword>
<protein>
    <recommendedName>
        <fullName evidence="2">SCA7 domain-containing protein</fullName>
    </recommendedName>
</protein>
<feature type="region of interest" description="Disordered" evidence="1">
    <location>
        <begin position="122"/>
        <end position="165"/>
    </location>
</feature>
<reference evidence="3" key="2">
    <citation type="submission" date="2014-02" db="EMBL/GenBank/DDBJ databases">
        <title>Complete DNA sequence of /Kuraishia capsulata/ illustrates novel genomic features among budding yeasts (/Saccharomycotina/).</title>
        <authorList>
            <person name="Morales L."/>
            <person name="Noel B."/>
            <person name="Porcel B."/>
            <person name="Marcet-Houben M."/>
            <person name="Hullo M-F."/>
            <person name="Sacerdot C."/>
            <person name="Tekaia F."/>
            <person name="Leh-Louis V."/>
            <person name="Despons L."/>
            <person name="Khanna V."/>
            <person name="Aury J-M."/>
            <person name="Barbe V."/>
            <person name="Couloux A."/>
            <person name="Labadie K."/>
            <person name="Pelletier E."/>
            <person name="Souciet J-L."/>
            <person name="Boekhout T."/>
            <person name="Gabaldon T."/>
            <person name="Wincker P."/>
            <person name="Dujon B."/>
        </authorList>
    </citation>
    <scope>NUCLEOTIDE SEQUENCE</scope>
    <source>
        <strain evidence="3">CBS 1993</strain>
    </source>
</reference>
<sequence>MSKRPPSISERALSDALGPSIDKKISALGHSASTDSSKVKIWKDLGQYLETLQGVPSESNSGPAFVKNPLSSPVPYRICNHCDRPFLETHMAAHIESCMRSSSNSANSAKSRVPKKRRLEAEFEAKENTPVPPEHPPKGKKAKAVKEKKRKKEKTKPSSKEKGPVDVEKQCGVALPNNGFCARSLTCKTHSMGAKRAVPGRSAPYDQLLAAYQRKNQAKLVAGAAAAQAAQEDMLHASSIPLDDDEETQQVLEGVMRSYPLPLERRTIMPVRSRSQFLRMREMFAGAILPRIAANPLGGLNGRTAVVDVDKVDDYYYLVRSPQRVPHQGVPRQQAGQGQPQQSQQHHSPLSGQDLAQARAQQQAQALMRARAQQAGLTPQMQQRVMSNPQVAAQRAAGIYNTQNRSTQFPQR</sequence>
<feature type="domain" description="SCA7" evidence="2">
    <location>
        <begin position="158"/>
        <end position="224"/>
    </location>
</feature>
<feature type="compositionally biased region" description="Basic and acidic residues" evidence="1">
    <location>
        <begin position="155"/>
        <end position="165"/>
    </location>
</feature>
<dbReference type="GO" id="GO:0006357">
    <property type="term" value="P:regulation of transcription by RNA polymerase II"/>
    <property type="evidence" value="ECO:0007669"/>
    <property type="project" value="TreeGrafter"/>
</dbReference>
<accession>W6MX97</accession>
<feature type="compositionally biased region" description="Basic residues" evidence="1">
    <location>
        <begin position="138"/>
        <end position="154"/>
    </location>
</feature>
<evidence type="ECO:0000259" key="2">
    <source>
        <dbReference type="PROSITE" id="PS51505"/>
    </source>
</evidence>
<dbReference type="Gene3D" id="6.10.140.670">
    <property type="match status" value="1"/>
</dbReference>
<name>W6MX97_9ASCO</name>
<reference evidence="3" key="1">
    <citation type="submission" date="2013-12" db="EMBL/GenBank/DDBJ databases">
        <authorList>
            <person name="Genoscope - CEA"/>
        </authorList>
    </citation>
    <scope>NUCLEOTIDE SEQUENCE</scope>
    <source>
        <strain evidence="3">CBS 1993</strain>
    </source>
</reference>
<dbReference type="Proteomes" id="UP000019384">
    <property type="component" value="Unassembled WGS sequence"/>
</dbReference>
<proteinExistence type="predicted"/>
<dbReference type="GO" id="GO:0031048">
    <property type="term" value="P:regulatory ncRNA-mediated heterochromatin formation"/>
    <property type="evidence" value="ECO:0007669"/>
    <property type="project" value="TreeGrafter"/>
</dbReference>
<feature type="region of interest" description="Disordered" evidence="1">
    <location>
        <begin position="323"/>
        <end position="412"/>
    </location>
</feature>
<dbReference type="PANTHER" id="PTHR47805">
    <property type="entry name" value="SAGA-ASSOCIATED FACTOR 73"/>
    <property type="match status" value="1"/>
</dbReference>
<dbReference type="Pfam" id="PF08313">
    <property type="entry name" value="SCA7"/>
    <property type="match status" value="1"/>
</dbReference>
<dbReference type="PANTHER" id="PTHR47805:SF1">
    <property type="entry name" value="SAGA-ASSOCIATED FACTOR 73"/>
    <property type="match status" value="1"/>
</dbReference>
<organism evidence="3 4">
    <name type="scientific">Kuraishia capsulata CBS 1993</name>
    <dbReference type="NCBI Taxonomy" id="1382522"/>
    <lineage>
        <taxon>Eukaryota</taxon>
        <taxon>Fungi</taxon>
        <taxon>Dikarya</taxon>
        <taxon>Ascomycota</taxon>
        <taxon>Saccharomycotina</taxon>
        <taxon>Pichiomycetes</taxon>
        <taxon>Pichiales</taxon>
        <taxon>Pichiaceae</taxon>
        <taxon>Kuraishia</taxon>
    </lineage>
</organism>
<evidence type="ECO:0000313" key="4">
    <source>
        <dbReference type="Proteomes" id="UP000019384"/>
    </source>
</evidence>
<dbReference type="InterPro" id="IPR037804">
    <property type="entry name" value="SGF73"/>
</dbReference>
<dbReference type="AlphaFoldDB" id="W6MX97"/>